<keyword evidence="4" id="KW-1185">Reference proteome</keyword>
<feature type="compositionally biased region" description="Low complexity" evidence="1">
    <location>
        <begin position="521"/>
        <end position="541"/>
    </location>
</feature>
<feature type="compositionally biased region" description="Polar residues" evidence="1">
    <location>
        <begin position="679"/>
        <end position="694"/>
    </location>
</feature>
<feature type="compositionally biased region" description="Polar residues" evidence="1">
    <location>
        <begin position="189"/>
        <end position="207"/>
    </location>
</feature>
<evidence type="ECO:0000313" key="4">
    <source>
        <dbReference type="Proteomes" id="UP001280581"/>
    </source>
</evidence>
<comment type="caution">
    <text evidence="3">The sequence shown here is derived from an EMBL/GenBank/DDBJ whole genome shotgun (WGS) entry which is preliminary data.</text>
</comment>
<dbReference type="SMART" id="SM00974">
    <property type="entry name" value="T5orf172"/>
    <property type="match status" value="1"/>
</dbReference>
<evidence type="ECO:0000313" key="3">
    <source>
        <dbReference type="EMBL" id="KAK3214304.1"/>
    </source>
</evidence>
<dbReference type="PANTHER" id="PTHR28094">
    <property type="entry name" value="MEIOTICALLY UP-REGULATED GENE 113 PROTEIN"/>
    <property type="match status" value="1"/>
</dbReference>
<dbReference type="EMBL" id="WVTA01000004">
    <property type="protein sequence ID" value="KAK3214304.1"/>
    <property type="molecule type" value="Genomic_DNA"/>
</dbReference>
<dbReference type="Pfam" id="PF10544">
    <property type="entry name" value="T5orf172"/>
    <property type="match status" value="1"/>
</dbReference>
<feature type="region of interest" description="Disordered" evidence="1">
    <location>
        <begin position="118"/>
        <end position="211"/>
    </location>
</feature>
<name>A0AAN6M438_9PLEO</name>
<feature type="compositionally biased region" description="Low complexity" evidence="1">
    <location>
        <begin position="139"/>
        <end position="154"/>
    </location>
</feature>
<evidence type="ECO:0000259" key="2">
    <source>
        <dbReference type="SMART" id="SM00974"/>
    </source>
</evidence>
<dbReference type="InterPro" id="IPR053006">
    <property type="entry name" value="Meiosis_regulatory"/>
</dbReference>
<dbReference type="InterPro" id="IPR018306">
    <property type="entry name" value="Phage_T5_Orf172_DNA-bd"/>
</dbReference>
<feature type="compositionally biased region" description="Low complexity" evidence="1">
    <location>
        <begin position="667"/>
        <end position="678"/>
    </location>
</feature>
<proteinExistence type="predicted"/>
<feature type="domain" description="Bacteriophage T5 Orf172 DNA-binding" evidence="2">
    <location>
        <begin position="281"/>
        <end position="374"/>
    </location>
</feature>
<feature type="region of interest" description="Disordered" evidence="1">
    <location>
        <begin position="632"/>
        <end position="694"/>
    </location>
</feature>
<dbReference type="PANTHER" id="PTHR28094:SF1">
    <property type="entry name" value="MEIOTICALLY UP-REGULATED GENE 113 PROTEIN"/>
    <property type="match status" value="1"/>
</dbReference>
<accession>A0AAN6M438</accession>
<reference evidence="3 4" key="1">
    <citation type="submission" date="2021-02" db="EMBL/GenBank/DDBJ databases">
        <title>Genome assembly of Pseudopithomyces chartarum.</title>
        <authorList>
            <person name="Jauregui R."/>
            <person name="Singh J."/>
            <person name="Voisey C."/>
        </authorList>
    </citation>
    <scope>NUCLEOTIDE SEQUENCE [LARGE SCALE GENOMIC DNA]</scope>
    <source>
        <strain evidence="3 4">AGR01</strain>
    </source>
</reference>
<evidence type="ECO:0000256" key="1">
    <source>
        <dbReference type="SAM" id="MobiDB-lite"/>
    </source>
</evidence>
<dbReference type="Proteomes" id="UP001280581">
    <property type="component" value="Unassembled WGS sequence"/>
</dbReference>
<feature type="region of interest" description="Disordered" evidence="1">
    <location>
        <begin position="520"/>
        <end position="553"/>
    </location>
</feature>
<feature type="region of interest" description="Disordered" evidence="1">
    <location>
        <begin position="814"/>
        <end position="838"/>
    </location>
</feature>
<organism evidence="3 4">
    <name type="scientific">Pseudopithomyces chartarum</name>
    <dbReference type="NCBI Taxonomy" id="1892770"/>
    <lineage>
        <taxon>Eukaryota</taxon>
        <taxon>Fungi</taxon>
        <taxon>Dikarya</taxon>
        <taxon>Ascomycota</taxon>
        <taxon>Pezizomycotina</taxon>
        <taxon>Dothideomycetes</taxon>
        <taxon>Pleosporomycetidae</taxon>
        <taxon>Pleosporales</taxon>
        <taxon>Massarineae</taxon>
        <taxon>Didymosphaeriaceae</taxon>
        <taxon>Pseudopithomyces</taxon>
    </lineage>
</organism>
<dbReference type="AlphaFoldDB" id="A0AAN6M438"/>
<gene>
    <name evidence="3" type="ORF">GRF29_28g2682051</name>
</gene>
<sequence length="930" mass="104118">MSTDLGVEFFIKFDDLDPWRQSQCIFFVKKIRKDRRCKFDCHDIASARKLRQTILESESEDISFDDLIEYIRCNCCAGRISPDTNHRNSIKDVDLLIPLAKRWLDEILLRRRMDDIARHTAERPTPTTPARTSRADQGTPSSYASSATSTPTHTITVETPMTSPSYHRFSSPPPFNKGSKPQKPDASPTPASRYSTIPSATQHTSQHVGAHTRYDLRPREINPVTGNVSRLSARPALPRFRIYIESPSSEHAISWQVCQRLGAGDKPRDYETGSLYIYDRTSTPGYVKIGWTARSVKERLEDWSKCGYVPNELFRATEVPYAQRVETLTHHELVAEWRSEPPCQNCWARTGERVCHSEWFEVGHDRAIKVLSTWAKFFKKAIPYKSDGSLKTEWRRVVSALVAKGDNVTGTKLLEHHETSVKERETATRELVDRVRKLDIKGQRRVLNQAKEEPLTFKEVIAPKVEFEWERLSLHAPLSRGSSAQVDELPKDEPQFSTTPLFKFGLTAAEPYTGLFSFTNSTSSKAEPSSSQESPPKVSSSYKAGAPHDMSLQPDITWPLKGVTPHESKVEIESTFIFPESATKTDPPRREPVIPTQSPVAQRHMFKREQMATRSSTSKAQPEVDTSIFSKMESLPKGSPPSPPLELKFGSGSQSSTPFVFNAKPPSGSDQSSNSMQSALQPQTGWQFKTKTSPSHNSVSLPIVRFDNSTFPKMEFVFNTVPVKKLEPFNKPLTSLFGTLSITESAIEDKTLFIPQKRPEAGHLVKDASRNEELLPAQIPAPPSPILETTIEGRDTSVPCEKDVSDALDKLQLGEGDENCDSPTYSVTEQPSTPSKEMVKIGERKLQHKDVKPTTTKAHETESRVLDMNEKKPVDECQPILALELAALEIVDQLSSMAGVRSDTLADKSVVGLRVVEEKISPDIHVVSLA</sequence>
<feature type="compositionally biased region" description="Low complexity" evidence="1">
    <location>
        <begin position="123"/>
        <end position="132"/>
    </location>
</feature>
<protein>
    <recommendedName>
        <fullName evidence="2">Bacteriophage T5 Orf172 DNA-binding domain-containing protein</fullName>
    </recommendedName>
</protein>
<feature type="compositionally biased region" description="Polar residues" evidence="1">
    <location>
        <begin position="821"/>
        <end position="835"/>
    </location>
</feature>
<feature type="compositionally biased region" description="Polar residues" evidence="1">
    <location>
        <begin position="155"/>
        <end position="165"/>
    </location>
</feature>